<dbReference type="KEGG" id="pje:CRM71_09580"/>
<reference evidence="1 2" key="1">
    <citation type="submission" date="2017-06" db="EMBL/GenBank/DDBJ databases">
        <authorList>
            <person name="Varghese N."/>
            <person name="Submissions S."/>
        </authorList>
    </citation>
    <scope>NUCLEOTIDE SEQUENCE [LARGE SCALE GENOMIC DNA]</scope>
    <source>
        <strain evidence="1 2">DSM 26989</strain>
    </source>
</reference>
<dbReference type="Proteomes" id="UP000198427">
    <property type="component" value="Unassembled WGS sequence"/>
</dbReference>
<protein>
    <submittedName>
        <fullName evidence="1">Uncharacterized protein</fullName>
    </submittedName>
</protein>
<keyword evidence="2" id="KW-1185">Reference proteome</keyword>
<proteinExistence type="predicted"/>
<accession>A0A2K9HD28</accession>
<organism evidence="1 2">
    <name type="scientific">Prevotella jejuni</name>
    <dbReference type="NCBI Taxonomy" id="1177574"/>
    <lineage>
        <taxon>Bacteria</taxon>
        <taxon>Pseudomonadati</taxon>
        <taxon>Bacteroidota</taxon>
        <taxon>Bacteroidia</taxon>
        <taxon>Bacteroidales</taxon>
        <taxon>Prevotellaceae</taxon>
        <taxon>Prevotella</taxon>
    </lineage>
</organism>
<comment type="caution">
    <text evidence="1">The sequence shown here is derived from an EMBL/GenBank/DDBJ whole genome shotgun (WGS) entry which is preliminary data.</text>
</comment>
<dbReference type="OrthoDB" id="1079511at2"/>
<sequence length="67" mass="7283">MKRYIKYLGIAAIIIGILLFVLHVVLNYHGNALLFSGLTLVLGGIVLFVKGEGATAIQPSKEDKDKK</sequence>
<evidence type="ECO:0000313" key="2">
    <source>
        <dbReference type="Proteomes" id="UP000198427"/>
    </source>
</evidence>
<evidence type="ECO:0000313" key="1">
    <source>
        <dbReference type="EMBL" id="SNR96171.1"/>
    </source>
</evidence>
<dbReference type="AlphaFoldDB" id="A0A2K9HD28"/>
<dbReference type="RefSeq" id="WP_089366669.1">
    <property type="nucleotide sequence ID" value="NZ_CAUTGU010000005.1"/>
</dbReference>
<name>A0A2K9HD28_9BACT</name>
<dbReference type="GeneID" id="94029635"/>
<dbReference type="EMBL" id="FZNZ01000023">
    <property type="protein sequence ID" value="SNR96171.1"/>
    <property type="molecule type" value="Genomic_DNA"/>
</dbReference>
<gene>
    <name evidence="1" type="ORF">SAMN06265364_12327</name>
</gene>